<dbReference type="Pfam" id="PF01243">
    <property type="entry name" value="PNPOx_N"/>
    <property type="match status" value="1"/>
</dbReference>
<sequence>MPEIEPIGELDARFSERSAKARPWAEVAEVLAAREMFWLSSVRGDGRPHVVPLPAVWLDGALYFCSGSDEQKTKNLLFDPRCVLSAGANALHFGLDVVVEGSAARVTDQDLLQRLVALWKSKLDWDFQAAEDGFRDPHAPNSSVFVFGVKPVKVLAFDKGPYGQTRYSFPA</sequence>
<dbReference type="eggNOG" id="COG3467">
    <property type="taxonomic scope" value="Bacteria"/>
</dbReference>
<dbReference type="GO" id="GO:0005829">
    <property type="term" value="C:cytosol"/>
    <property type="evidence" value="ECO:0007669"/>
    <property type="project" value="TreeGrafter"/>
</dbReference>
<evidence type="ECO:0000256" key="1">
    <source>
        <dbReference type="ARBA" id="ARBA00023002"/>
    </source>
</evidence>
<protein>
    <submittedName>
        <fullName evidence="3">Pyridoxamine 5'-phosphate oxidase-related FMN-binding</fullName>
    </submittedName>
</protein>
<dbReference type="AlphaFoldDB" id="C7Q4Z1"/>
<dbReference type="InterPro" id="IPR052019">
    <property type="entry name" value="F420H2_bilvrd_red/Heme_oxyg"/>
</dbReference>
<dbReference type="STRING" id="479433.Caci_5079"/>
<name>C7Q4Z1_CATAD</name>
<organism evidence="3 4">
    <name type="scientific">Catenulispora acidiphila (strain DSM 44928 / JCM 14897 / NBRC 102108 / NRRL B-24433 / ID139908)</name>
    <dbReference type="NCBI Taxonomy" id="479433"/>
    <lineage>
        <taxon>Bacteria</taxon>
        <taxon>Bacillati</taxon>
        <taxon>Actinomycetota</taxon>
        <taxon>Actinomycetes</taxon>
        <taxon>Catenulisporales</taxon>
        <taxon>Catenulisporaceae</taxon>
        <taxon>Catenulispora</taxon>
    </lineage>
</organism>
<dbReference type="InterPro" id="IPR011576">
    <property type="entry name" value="Pyridox_Oxase_N"/>
</dbReference>
<dbReference type="HOGENOM" id="CLU_115408_0_0_11"/>
<evidence type="ECO:0000259" key="2">
    <source>
        <dbReference type="Pfam" id="PF01243"/>
    </source>
</evidence>
<dbReference type="OrthoDB" id="157302at2"/>
<dbReference type="EMBL" id="CP001700">
    <property type="protein sequence ID" value="ACU73939.1"/>
    <property type="molecule type" value="Genomic_DNA"/>
</dbReference>
<dbReference type="GO" id="GO:0070967">
    <property type="term" value="F:coenzyme F420 binding"/>
    <property type="evidence" value="ECO:0007669"/>
    <property type="project" value="TreeGrafter"/>
</dbReference>
<evidence type="ECO:0000313" key="4">
    <source>
        <dbReference type="Proteomes" id="UP000000851"/>
    </source>
</evidence>
<accession>C7Q4Z1</accession>
<evidence type="ECO:0000313" key="3">
    <source>
        <dbReference type="EMBL" id="ACU73939.1"/>
    </source>
</evidence>
<keyword evidence="1" id="KW-0560">Oxidoreductase</keyword>
<gene>
    <name evidence="3" type="ordered locus">Caci_5079</name>
</gene>
<dbReference type="GO" id="GO:0016627">
    <property type="term" value="F:oxidoreductase activity, acting on the CH-CH group of donors"/>
    <property type="evidence" value="ECO:0007669"/>
    <property type="project" value="TreeGrafter"/>
</dbReference>
<dbReference type="PANTHER" id="PTHR35176:SF4">
    <property type="entry name" value="PYRIDOXAMINE 5'-PHOSPHATE OXIDASE-RELATED FMN-BINDING"/>
    <property type="match status" value="1"/>
</dbReference>
<feature type="domain" description="Pyridoxamine 5'-phosphate oxidase N-terminal" evidence="2">
    <location>
        <begin position="25"/>
        <end position="148"/>
    </location>
</feature>
<dbReference type="RefSeq" id="WP_015793668.1">
    <property type="nucleotide sequence ID" value="NC_013131.1"/>
</dbReference>
<proteinExistence type="predicted"/>
<reference evidence="3 4" key="1">
    <citation type="journal article" date="2009" name="Stand. Genomic Sci.">
        <title>Complete genome sequence of Catenulispora acidiphila type strain (ID 139908).</title>
        <authorList>
            <person name="Copeland A."/>
            <person name="Lapidus A."/>
            <person name="Glavina Del Rio T."/>
            <person name="Nolan M."/>
            <person name="Lucas S."/>
            <person name="Chen F."/>
            <person name="Tice H."/>
            <person name="Cheng J.F."/>
            <person name="Bruce D."/>
            <person name="Goodwin L."/>
            <person name="Pitluck S."/>
            <person name="Mikhailova N."/>
            <person name="Pati A."/>
            <person name="Ivanova N."/>
            <person name="Mavromatis K."/>
            <person name="Chen A."/>
            <person name="Palaniappan K."/>
            <person name="Chain P."/>
            <person name="Land M."/>
            <person name="Hauser L."/>
            <person name="Chang Y.J."/>
            <person name="Jeffries C.D."/>
            <person name="Chertkov O."/>
            <person name="Brettin T."/>
            <person name="Detter J.C."/>
            <person name="Han C."/>
            <person name="Ali Z."/>
            <person name="Tindall B.J."/>
            <person name="Goker M."/>
            <person name="Bristow J."/>
            <person name="Eisen J.A."/>
            <person name="Markowitz V."/>
            <person name="Hugenholtz P."/>
            <person name="Kyrpides N.C."/>
            <person name="Klenk H.P."/>
        </authorList>
    </citation>
    <scope>NUCLEOTIDE SEQUENCE [LARGE SCALE GENOMIC DNA]</scope>
    <source>
        <strain evidence="4">DSM 44928 / JCM 14897 / NBRC 102108 / NRRL B-24433 / ID139908</strain>
    </source>
</reference>
<dbReference type="Gene3D" id="2.30.110.10">
    <property type="entry name" value="Electron Transport, Fmn-binding Protein, Chain A"/>
    <property type="match status" value="1"/>
</dbReference>
<dbReference type="KEGG" id="cai:Caci_5079"/>
<dbReference type="Proteomes" id="UP000000851">
    <property type="component" value="Chromosome"/>
</dbReference>
<dbReference type="InParanoid" id="C7Q4Z1"/>
<dbReference type="SUPFAM" id="SSF50475">
    <property type="entry name" value="FMN-binding split barrel"/>
    <property type="match status" value="1"/>
</dbReference>
<dbReference type="InterPro" id="IPR012349">
    <property type="entry name" value="Split_barrel_FMN-bd"/>
</dbReference>
<keyword evidence="4" id="KW-1185">Reference proteome</keyword>
<dbReference type="PANTHER" id="PTHR35176">
    <property type="entry name" value="HEME OXYGENASE HI_0854-RELATED"/>
    <property type="match status" value="1"/>
</dbReference>